<accession>A0A059BLM6</accession>
<reference evidence="2" key="1">
    <citation type="submission" date="2013-07" db="EMBL/GenBank/DDBJ databases">
        <title>The genome of Eucalyptus grandis.</title>
        <authorList>
            <person name="Schmutz J."/>
            <person name="Hayes R."/>
            <person name="Myburg A."/>
            <person name="Tuskan G."/>
            <person name="Grattapaglia D."/>
            <person name="Rokhsar D.S."/>
        </authorList>
    </citation>
    <scope>NUCLEOTIDE SEQUENCE</scope>
    <source>
        <tissue evidence="2">Leaf extractions</tissue>
    </source>
</reference>
<feature type="region of interest" description="Disordered" evidence="1">
    <location>
        <begin position="118"/>
        <end position="153"/>
    </location>
</feature>
<gene>
    <name evidence="2" type="ORF">EUGRSUZ_F00917</name>
</gene>
<feature type="region of interest" description="Disordered" evidence="1">
    <location>
        <begin position="22"/>
        <end position="84"/>
    </location>
</feature>
<feature type="compositionally biased region" description="Polar residues" evidence="1">
    <location>
        <begin position="130"/>
        <end position="140"/>
    </location>
</feature>
<protein>
    <submittedName>
        <fullName evidence="2">Uncharacterized protein</fullName>
    </submittedName>
</protein>
<evidence type="ECO:0000256" key="1">
    <source>
        <dbReference type="SAM" id="MobiDB-lite"/>
    </source>
</evidence>
<feature type="compositionally biased region" description="Polar residues" evidence="1">
    <location>
        <begin position="32"/>
        <end position="84"/>
    </location>
</feature>
<sequence>MPSPSGKMTHGIWIYVSQSSSQASNAAPQWPTDVSNFNQQDINELNSGQQSQAERQFPQSSTMPSLAQNSHGESSTMASTEEVPNSHNLLCQPHCYIQSQIQMNDQHTSDSHIIEPTTVDSQVPEAAPNATGSSSSQDMNRGSPVMDVRSNYANDEEIRNLKRKVEELDDKDAVIKEQMEIESAASSLRKKPRILG</sequence>
<dbReference type="AlphaFoldDB" id="A0A059BLM6"/>
<proteinExistence type="predicted"/>
<dbReference type="Gramene" id="KCW67132">
    <property type="protein sequence ID" value="KCW67132"/>
    <property type="gene ID" value="EUGRSUZ_F00917"/>
</dbReference>
<dbReference type="InParanoid" id="A0A059BLM6"/>
<organism evidence="2">
    <name type="scientific">Eucalyptus grandis</name>
    <name type="common">Flooded gum</name>
    <dbReference type="NCBI Taxonomy" id="71139"/>
    <lineage>
        <taxon>Eukaryota</taxon>
        <taxon>Viridiplantae</taxon>
        <taxon>Streptophyta</taxon>
        <taxon>Embryophyta</taxon>
        <taxon>Tracheophyta</taxon>
        <taxon>Spermatophyta</taxon>
        <taxon>Magnoliopsida</taxon>
        <taxon>eudicotyledons</taxon>
        <taxon>Gunneridae</taxon>
        <taxon>Pentapetalae</taxon>
        <taxon>rosids</taxon>
        <taxon>malvids</taxon>
        <taxon>Myrtales</taxon>
        <taxon>Myrtaceae</taxon>
        <taxon>Myrtoideae</taxon>
        <taxon>Eucalypteae</taxon>
        <taxon>Eucalyptus</taxon>
    </lineage>
</organism>
<name>A0A059BLM6_EUCGR</name>
<evidence type="ECO:0000313" key="2">
    <source>
        <dbReference type="EMBL" id="KCW67132.1"/>
    </source>
</evidence>
<dbReference type="EMBL" id="KK198758">
    <property type="protein sequence ID" value="KCW67132.1"/>
    <property type="molecule type" value="Genomic_DNA"/>
</dbReference>